<name>A0A4U5LYT9_STECR</name>
<dbReference type="EMBL" id="AZBU02000011">
    <property type="protein sequence ID" value="TKR61471.1"/>
    <property type="molecule type" value="Genomic_DNA"/>
</dbReference>
<comment type="caution">
    <text evidence="2">The sequence shown here is derived from an EMBL/GenBank/DDBJ whole genome shotgun (WGS) entry which is preliminary data.</text>
</comment>
<feature type="chain" id="PRO_5020331978" evidence="1">
    <location>
        <begin position="21"/>
        <end position="107"/>
    </location>
</feature>
<evidence type="ECO:0000313" key="3">
    <source>
        <dbReference type="Proteomes" id="UP000298663"/>
    </source>
</evidence>
<protein>
    <submittedName>
        <fullName evidence="2">Uncharacterized protein</fullName>
    </submittedName>
</protein>
<evidence type="ECO:0000313" key="2">
    <source>
        <dbReference type="EMBL" id="TKR61471.1"/>
    </source>
</evidence>
<accession>A0A4U5LYT9</accession>
<keyword evidence="3" id="KW-1185">Reference proteome</keyword>
<reference evidence="2 3" key="1">
    <citation type="journal article" date="2015" name="Genome Biol.">
        <title>Comparative genomics of Steinernema reveals deeply conserved gene regulatory networks.</title>
        <authorList>
            <person name="Dillman A.R."/>
            <person name="Macchietto M."/>
            <person name="Porter C.F."/>
            <person name="Rogers A."/>
            <person name="Williams B."/>
            <person name="Antoshechkin I."/>
            <person name="Lee M.M."/>
            <person name="Goodwin Z."/>
            <person name="Lu X."/>
            <person name="Lewis E.E."/>
            <person name="Goodrich-Blair H."/>
            <person name="Stock S.P."/>
            <person name="Adams B.J."/>
            <person name="Sternberg P.W."/>
            <person name="Mortazavi A."/>
        </authorList>
    </citation>
    <scope>NUCLEOTIDE SEQUENCE [LARGE SCALE GENOMIC DNA]</scope>
    <source>
        <strain evidence="2 3">ALL</strain>
    </source>
</reference>
<gene>
    <name evidence="2" type="ORF">L596_028575</name>
</gene>
<feature type="signal peptide" evidence="1">
    <location>
        <begin position="1"/>
        <end position="20"/>
    </location>
</feature>
<dbReference type="AlphaFoldDB" id="A0A4U5LYT9"/>
<proteinExistence type="predicted"/>
<dbReference type="Proteomes" id="UP000298663">
    <property type="component" value="Unassembled WGS sequence"/>
</dbReference>
<keyword evidence="1" id="KW-0732">Signal</keyword>
<organism evidence="2 3">
    <name type="scientific">Steinernema carpocapsae</name>
    <name type="common">Entomopathogenic nematode</name>
    <dbReference type="NCBI Taxonomy" id="34508"/>
    <lineage>
        <taxon>Eukaryota</taxon>
        <taxon>Metazoa</taxon>
        <taxon>Ecdysozoa</taxon>
        <taxon>Nematoda</taxon>
        <taxon>Chromadorea</taxon>
        <taxon>Rhabditida</taxon>
        <taxon>Tylenchina</taxon>
        <taxon>Panagrolaimomorpha</taxon>
        <taxon>Strongyloidoidea</taxon>
        <taxon>Steinernematidae</taxon>
        <taxon>Steinernema</taxon>
    </lineage>
</organism>
<evidence type="ECO:0000256" key="1">
    <source>
        <dbReference type="SAM" id="SignalP"/>
    </source>
</evidence>
<sequence length="107" mass="11730">MTKCPILVLMFVGCVTLSSATLGGYPYYPGYAYPGYAVGYPYSAYPYGGYPYGGYYGGYYHLGCHSGCDDGFLYEPIVMHTKRRSHHASPKHKHACGESEEVVTDGC</sequence>
<reference evidence="2 3" key="2">
    <citation type="journal article" date="2019" name="G3 (Bethesda)">
        <title>Hybrid Assembly of the Genome of the Entomopathogenic Nematode Steinernema carpocapsae Identifies the X-Chromosome.</title>
        <authorList>
            <person name="Serra L."/>
            <person name="Macchietto M."/>
            <person name="Macias-Munoz A."/>
            <person name="McGill C.J."/>
            <person name="Rodriguez I.M."/>
            <person name="Rodriguez B."/>
            <person name="Murad R."/>
            <person name="Mortazavi A."/>
        </authorList>
    </citation>
    <scope>NUCLEOTIDE SEQUENCE [LARGE SCALE GENOMIC DNA]</scope>
    <source>
        <strain evidence="2 3">ALL</strain>
    </source>
</reference>